<dbReference type="InterPro" id="IPR036689">
    <property type="entry name" value="ESAT-6-like_sf"/>
</dbReference>
<name>A0A0L8KER3_STRVR</name>
<dbReference type="RefSeq" id="WP_033212788.1">
    <property type="nucleotide sequence ID" value="NZ_LGUP01000196.1"/>
</dbReference>
<gene>
    <name evidence="1" type="ORF">ADK34_19245</name>
</gene>
<protein>
    <submittedName>
        <fullName evidence="1">Uncharacterized protein</fullName>
    </submittedName>
</protein>
<evidence type="ECO:0000313" key="2">
    <source>
        <dbReference type="Proteomes" id="UP000037023"/>
    </source>
</evidence>
<dbReference type="Proteomes" id="UP000037023">
    <property type="component" value="Unassembled WGS sequence"/>
</dbReference>
<dbReference type="InterPro" id="IPR010310">
    <property type="entry name" value="T7SS_ESAT-6-like"/>
</dbReference>
<dbReference type="Pfam" id="PF06013">
    <property type="entry name" value="WXG100"/>
    <property type="match status" value="1"/>
</dbReference>
<accession>A0A0L8KER3</accession>
<dbReference type="PATRIC" id="fig|1938.6.peg.4148"/>
<organism evidence="1 2">
    <name type="scientific">Streptomyces viridochromogenes</name>
    <dbReference type="NCBI Taxonomy" id="1938"/>
    <lineage>
        <taxon>Bacteria</taxon>
        <taxon>Bacillati</taxon>
        <taxon>Actinomycetota</taxon>
        <taxon>Actinomycetes</taxon>
        <taxon>Kitasatosporales</taxon>
        <taxon>Streptomycetaceae</taxon>
        <taxon>Streptomyces</taxon>
    </lineage>
</organism>
<comment type="caution">
    <text evidence="1">The sequence shown here is derived from an EMBL/GenBank/DDBJ whole genome shotgun (WGS) entry which is preliminary data.</text>
</comment>
<dbReference type="SUPFAM" id="SSF140453">
    <property type="entry name" value="EsxAB dimer-like"/>
    <property type="match status" value="1"/>
</dbReference>
<dbReference type="EMBL" id="LGUP01000196">
    <property type="protein sequence ID" value="KOG24234.1"/>
    <property type="molecule type" value="Genomic_DNA"/>
</dbReference>
<evidence type="ECO:0000313" key="1">
    <source>
        <dbReference type="EMBL" id="KOG24234.1"/>
    </source>
</evidence>
<reference evidence="1 2" key="1">
    <citation type="submission" date="2015-06" db="EMBL/GenBank/DDBJ databases">
        <authorList>
            <person name="Hoefler B.C."/>
            <person name="Straight P.D."/>
        </authorList>
    </citation>
    <scope>NUCLEOTIDE SEQUENCE [LARGE SCALE GENOMIC DNA]</scope>
    <source>
        <strain evidence="1 2">NRRL 3427</strain>
    </source>
</reference>
<proteinExistence type="predicted"/>
<dbReference type="AlphaFoldDB" id="A0A0L8KER3"/>
<dbReference type="Gene3D" id="1.10.287.1060">
    <property type="entry name" value="ESAT-6-like"/>
    <property type="match status" value="1"/>
</dbReference>
<sequence length="136" mass="15251">MENLPPPVPEARDGFQESDLDLAYNGRDFWGFLVYDLVEYSPDEIKESAGHLMEAHRAISHRLDMLLTEVASTLGDGWSGQSRTAFDDTLAAMHQRLNVYAEWVDRAATFLIDLADGVVDDDHNQAIAIRAITPEF</sequence>